<dbReference type="RefSeq" id="WP_371392789.1">
    <property type="nucleotide sequence ID" value="NZ_CP163421.1"/>
</dbReference>
<keyword evidence="4" id="KW-1185">Reference proteome</keyword>
<proteinExistence type="inferred from homology"/>
<protein>
    <submittedName>
        <fullName evidence="3">SCO family protein</fullName>
    </submittedName>
</protein>
<dbReference type="PANTHER" id="PTHR12151:SF25">
    <property type="entry name" value="LINALOOL DEHYDRATASE_ISOMERASE DOMAIN-CONTAINING PROTEIN"/>
    <property type="match status" value="1"/>
</dbReference>
<dbReference type="PANTHER" id="PTHR12151">
    <property type="entry name" value="ELECTRON TRANSPORT PROTIN SCO1/SENC FAMILY MEMBER"/>
    <property type="match status" value="1"/>
</dbReference>
<organism evidence="3 4">
    <name type="scientific">Glycocaulis abyssi</name>
    <dbReference type="NCBI Taxonomy" id="1433403"/>
    <lineage>
        <taxon>Bacteria</taxon>
        <taxon>Pseudomonadati</taxon>
        <taxon>Pseudomonadota</taxon>
        <taxon>Alphaproteobacteria</taxon>
        <taxon>Maricaulales</taxon>
        <taxon>Maricaulaceae</taxon>
        <taxon>Glycocaulis</taxon>
    </lineage>
</organism>
<dbReference type="InterPro" id="IPR003782">
    <property type="entry name" value="SCO1/SenC"/>
</dbReference>
<name>A0ABV9NBR5_9PROT</name>
<dbReference type="Proteomes" id="UP001596024">
    <property type="component" value="Unassembled WGS sequence"/>
</dbReference>
<sequence>MNWSNRPAWLLPVIASAVCVIIAIAALVYATGQRPAAAPPGVRESGQALIGGDFELVAHTGETMTSADFEGRPMLIYFGFTYCPDVCPMSLQLMAQALAELDEAERAEFQPLLISLDPERDTPEALASYVETPVFPENLIGLTGSAEQIETAARAYRVYYARSDADSSMAEYLIDHSSLIYLMDRQGRFVEVFPHATAPERIVQSLQRFLQEEGA</sequence>
<reference evidence="4" key="1">
    <citation type="journal article" date="2019" name="Int. J. Syst. Evol. Microbiol.">
        <title>The Global Catalogue of Microorganisms (GCM) 10K type strain sequencing project: providing services to taxonomists for standard genome sequencing and annotation.</title>
        <authorList>
            <consortium name="The Broad Institute Genomics Platform"/>
            <consortium name="The Broad Institute Genome Sequencing Center for Infectious Disease"/>
            <person name="Wu L."/>
            <person name="Ma J."/>
        </authorList>
    </citation>
    <scope>NUCLEOTIDE SEQUENCE [LARGE SCALE GENOMIC DNA]</scope>
    <source>
        <strain evidence="4">CCUG 62981</strain>
    </source>
</reference>
<dbReference type="InterPro" id="IPR036249">
    <property type="entry name" value="Thioredoxin-like_sf"/>
</dbReference>
<feature type="transmembrane region" description="Helical" evidence="2">
    <location>
        <begin position="9"/>
        <end position="30"/>
    </location>
</feature>
<dbReference type="EMBL" id="JBHSGQ010000005">
    <property type="protein sequence ID" value="MFC4725822.1"/>
    <property type="molecule type" value="Genomic_DNA"/>
</dbReference>
<keyword evidence="2" id="KW-0472">Membrane</keyword>
<evidence type="ECO:0000313" key="4">
    <source>
        <dbReference type="Proteomes" id="UP001596024"/>
    </source>
</evidence>
<comment type="caution">
    <text evidence="3">The sequence shown here is derived from an EMBL/GenBank/DDBJ whole genome shotgun (WGS) entry which is preliminary data.</text>
</comment>
<dbReference type="SUPFAM" id="SSF52833">
    <property type="entry name" value="Thioredoxin-like"/>
    <property type="match status" value="1"/>
</dbReference>
<comment type="similarity">
    <text evidence="1">Belongs to the SCO1/2 family.</text>
</comment>
<evidence type="ECO:0000256" key="1">
    <source>
        <dbReference type="ARBA" id="ARBA00010996"/>
    </source>
</evidence>
<dbReference type="Pfam" id="PF02630">
    <property type="entry name" value="SCO1-SenC"/>
    <property type="match status" value="1"/>
</dbReference>
<dbReference type="Gene3D" id="3.40.30.10">
    <property type="entry name" value="Glutaredoxin"/>
    <property type="match status" value="1"/>
</dbReference>
<keyword evidence="2" id="KW-0812">Transmembrane</keyword>
<evidence type="ECO:0000256" key="2">
    <source>
        <dbReference type="SAM" id="Phobius"/>
    </source>
</evidence>
<dbReference type="CDD" id="cd02968">
    <property type="entry name" value="SCO"/>
    <property type="match status" value="1"/>
</dbReference>
<evidence type="ECO:0000313" key="3">
    <source>
        <dbReference type="EMBL" id="MFC4725822.1"/>
    </source>
</evidence>
<accession>A0ABV9NBR5</accession>
<gene>
    <name evidence="3" type="ORF">ACFPB0_11010</name>
</gene>
<keyword evidence="2" id="KW-1133">Transmembrane helix</keyword>